<keyword evidence="5" id="KW-1185">Reference proteome</keyword>
<dbReference type="CDD" id="cd23814">
    <property type="entry name" value="UEV_AKTIP"/>
    <property type="match status" value="1"/>
</dbReference>
<dbReference type="EMBL" id="JAACJJ010000028">
    <property type="protein sequence ID" value="KAF5321360.1"/>
    <property type="molecule type" value="Genomic_DNA"/>
</dbReference>
<comment type="caution">
    <text evidence="4">The sequence shown here is derived from an EMBL/GenBank/DDBJ whole genome shotgun (WGS) entry which is preliminary data.</text>
</comment>
<evidence type="ECO:0000256" key="2">
    <source>
        <dbReference type="SAM" id="MobiDB-lite"/>
    </source>
</evidence>
<gene>
    <name evidence="4" type="ORF">D9619_001102</name>
</gene>
<evidence type="ECO:0000313" key="4">
    <source>
        <dbReference type="EMBL" id="KAF5321360.1"/>
    </source>
</evidence>
<sequence>MFHSFAAVESRNTNYQRIQPVASSKPAPNATTIPDSSSKLGTDKTIITRTAISLEYASLVNPGHCPLGMYAVPSSDSIFIWDAVFFVHKGYYADSVLKFRLTFPTNYPDSPPSVDFVTDIFHPLISSTGSFNLAPRFKPWRPKEHHVFDVLHWVKAAFKKHALNSFQESDCFNKEAFRYHESAQSFAALATQSASLSQSESALYDADHPSPMGNNTGSEFVFHKLTPEHFDQERAKLGLPKWDDVHKLPSS</sequence>
<dbReference type="OrthoDB" id="5596422at2759"/>
<evidence type="ECO:0000259" key="3">
    <source>
        <dbReference type="PROSITE" id="PS50127"/>
    </source>
</evidence>
<accession>A0A8H5BDR5</accession>
<dbReference type="AlphaFoldDB" id="A0A8H5BDR5"/>
<feature type="domain" description="UBC core" evidence="3">
    <location>
        <begin position="47"/>
        <end position="199"/>
    </location>
</feature>
<evidence type="ECO:0000256" key="1">
    <source>
        <dbReference type="ARBA" id="ARBA00022786"/>
    </source>
</evidence>
<protein>
    <recommendedName>
        <fullName evidence="3">UBC core domain-containing protein</fullName>
    </recommendedName>
</protein>
<dbReference type="InterPro" id="IPR000608">
    <property type="entry name" value="UBC"/>
</dbReference>
<dbReference type="PANTHER" id="PTHR24067">
    <property type="entry name" value="UBIQUITIN-CONJUGATING ENZYME E2"/>
    <property type="match status" value="1"/>
</dbReference>
<dbReference type="Proteomes" id="UP000567179">
    <property type="component" value="Unassembled WGS sequence"/>
</dbReference>
<reference evidence="4 5" key="1">
    <citation type="journal article" date="2020" name="ISME J.">
        <title>Uncovering the hidden diversity of litter-decomposition mechanisms in mushroom-forming fungi.</title>
        <authorList>
            <person name="Floudas D."/>
            <person name="Bentzer J."/>
            <person name="Ahren D."/>
            <person name="Johansson T."/>
            <person name="Persson P."/>
            <person name="Tunlid A."/>
        </authorList>
    </citation>
    <scope>NUCLEOTIDE SEQUENCE [LARGE SCALE GENOMIC DNA]</scope>
    <source>
        <strain evidence="4 5">CBS 101986</strain>
    </source>
</reference>
<feature type="region of interest" description="Disordered" evidence="2">
    <location>
        <begin position="17"/>
        <end position="38"/>
    </location>
</feature>
<dbReference type="SMART" id="SM00212">
    <property type="entry name" value="UBCc"/>
    <property type="match status" value="1"/>
</dbReference>
<feature type="compositionally biased region" description="Polar residues" evidence="2">
    <location>
        <begin position="29"/>
        <end position="38"/>
    </location>
</feature>
<keyword evidence="1" id="KW-0833">Ubl conjugation pathway</keyword>
<evidence type="ECO:0000313" key="5">
    <source>
        <dbReference type="Proteomes" id="UP000567179"/>
    </source>
</evidence>
<dbReference type="Gene3D" id="3.10.110.10">
    <property type="entry name" value="Ubiquitin Conjugating Enzyme"/>
    <property type="match status" value="1"/>
</dbReference>
<proteinExistence type="predicted"/>
<name>A0A8H5BDR5_9AGAR</name>
<dbReference type="InterPro" id="IPR016135">
    <property type="entry name" value="UBQ-conjugating_enzyme/RWD"/>
</dbReference>
<dbReference type="SUPFAM" id="SSF54495">
    <property type="entry name" value="UBC-like"/>
    <property type="match status" value="1"/>
</dbReference>
<dbReference type="PROSITE" id="PS50127">
    <property type="entry name" value="UBC_2"/>
    <property type="match status" value="1"/>
</dbReference>
<dbReference type="InterPro" id="IPR050113">
    <property type="entry name" value="Ub_conjugating_enzyme"/>
</dbReference>
<organism evidence="4 5">
    <name type="scientific">Psilocybe cf. subviscida</name>
    <dbReference type="NCBI Taxonomy" id="2480587"/>
    <lineage>
        <taxon>Eukaryota</taxon>
        <taxon>Fungi</taxon>
        <taxon>Dikarya</taxon>
        <taxon>Basidiomycota</taxon>
        <taxon>Agaricomycotina</taxon>
        <taxon>Agaricomycetes</taxon>
        <taxon>Agaricomycetidae</taxon>
        <taxon>Agaricales</taxon>
        <taxon>Agaricineae</taxon>
        <taxon>Strophariaceae</taxon>
        <taxon>Psilocybe</taxon>
    </lineage>
</organism>
<dbReference type="Pfam" id="PF00179">
    <property type="entry name" value="UQ_con"/>
    <property type="match status" value="1"/>
</dbReference>